<dbReference type="GO" id="GO:0003824">
    <property type="term" value="F:catalytic activity"/>
    <property type="evidence" value="ECO:0007669"/>
    <property type="project" value="InterPro"/>
</dbReference>
<comment type="function">
    <text evidence="8">Involved in heme d1 biosynthesis. Radical SAM enzyme that catalyzes the removal of two propionate side chains from the intermediate 12,18-didecarboxysiroheme (DDSH) and may introduce the keto functions on rings A and B, yielding the heme d1 precursor dihydro-heme d1.</text>
</comment>
<dbReference type="KEGG" id="cnan:A2G96_29560"/>
<keyword evidence="6" id="KW-0411">Iron-sulfur</keyword>
<dbReference type="Proteomes" id="UP000075238">
    <property type="component" value="Chromosome 2"/>
</dbReference>
<dbReference type="GO" id="GO:0046872">
    <property type="term" value="F:metal ion binding"/>
    <property type="evidence" value="ECO:0007669"/>
    <property type="project" value="UniProtKB-KW"/>
</dbReference>
<dbReference type="OrthoDB" id="9782387at2"/>
<name>A0A142JUY0_9BURK</name>
<dbReference type="InterPro" id="IPR013785">
    <property type="entry name" value="Aldolase_TIM"/>
</dbReference>
<reference evidence="11 12" key="1">
    <citation type="submission" date="2016-03" db="EMBL/GenBank/DDBJ databases">
        <title>Complete genome sequence of a novel chlorpyrifos degrading bacterium, Cupriavidus nantongensis sp. X1.</title>
        <authorList>
            <person name="Fang L."/>
        </authorList>
    </citation>
    <scope>NUCLEOTIDE SEQUENCE [LARGE SCALE GENOMIC DNA]</scope>
    <source>
        <strain evidence="11 12">X1</strain>
    </source>
</reference>
<dbReference type="CDD" id="cd21123">
    <property type="entry name" value="SPASM_MftC-like"/>
    <property type="match status" value="1"/>
</dbReference>
<dbReference type="Pfam" id="PF04055">
    <property type="entry name" value="Radical_SAM"/>
    <property type="match status" value="1"/>
</dbReference>
<dbReference type="SUPFAM" id="SSF102114">
    <property type="entry name" value="Radical SAM enzymes"/>
    <property type="match status" value="1"/>
</dbReference>
<evidence type="ECO:0000256" key="1">
    <source>
        <dbReference type="ARBA" id="ARBA00001966"/>
    </source>
</evidence>
<keyword evidence="12" id="KW-1185">Reference proteome</keyword>
<dbReference type="SFLD" id="SFLDG01067">
    <property type="entry name" value="SPASM/twitch_domain_containing"/>
    <property type="match status" value="1"/>
</dbReference>
<dbReference type="GO" id="GO:0006783">
    <property type="term" value="P:heme biosynthetic process"/>
    <property type="evidence" value="ECO:0007669"/>
    <property type="project" value="TreeGrafter"/>
</dbReference>
<keyword evidence="5" id="KW-0408">Iron</keyword>
<dbReference type="EMBL" id="CP014845">
    <property type="protein sequence ID" value="AMR81892.1"/>
    <property type="molecule type" value="Genomic_DNA"/>
</dbReference>
<dbReference type="InterPro" id="IPR034480">
    <property type="entry name" value="Heme_synthase-like"/>
</dbReference>
<comment type="similarity">
    <text evidence="7">Belongs to the radical SAM superfamily.</text>
</comment>
<evidence type="ECO:0000256" key="4">
    <source>
        <dbReference type="ARBA" id="ARBA00022723"/>
    </source>
</evidence>
<dbReference type="GO" id="GO:0051539">
    <property type="term" value="F:4 iron, 4 sulfur cluster binding"/>
    <property type="evidence" value="ECO:0007669"/>
    <property type="project" value="UniProtKB-KW"/>
</dbReference>
<dbReference type="InterPro" id="IPR050377">
    <property type="entry name" value="Radical_SAM_PqqE_MftC-like"/>
</dbReference>
<evidence type="ECO:0000256" key="5">
    <source>
        <dbReference type="ARBA" id="ARBA00023004"/>
    </source>
</evidence>
<dbReference type="InterPro" id="IPR007197">
    <property type="entry name" value="rSAM"/>
</dbReference>
<dbReference type="STRING" id="1796606.A2G96_29560"/>
<dbReference type="InterPro" id="IPR058240">
    <property type="entry name" value="rSAM_sf"/>
</dbReference>
<protein>
    <recommendedName>
        <fullName evidence="9">Pre-heme d1 synthase</fullName>
    </recommendedName>
</protein>
<evidence type="ECO:0000256" key="8">
    <source>
        <dbReference type="ARBA" id="ARBA00056787"/>
    </source>
</evidence>
<dbReference type="PIRSF" id="PIRSF037420">
    <property type="entry name" value="PQQ_syn_pqqE"/>
    <property type="match status" value="1"/>
</dbReference>
<evidence type="ECO:0000259" key="10">
    <source>
        <dbReference type="PROSITE" id="PS51918"/>
    </source>
</evidence>
<dbReference type="InterPro" id="IPR017200">
    <property type="entry name" value="PqqE-like"/>
</dbReference>
<evidence type="ECO:0000313" key="11">
    <source>
        <dbReference type="EMBL" id="AMR81892.1"/>
    </source>
</evidence>
<dbReference type="PANTHER" id="PTHR11228">
    <property type="entry name" value="RADICAL SAM DOMAIN PROTEIN"/>
    <property type="match status" value="1"/>
</dbReference>
<dbReference type="NCBIfam" id="TIGR04051">
    <property type="entry name" value="rSAM_NirJ"/>
    <property type="match status" value="1"/>
</dbReference>
<dbReference type="SFLD" id="SFLDG01386">
    <property type="entry name" value="main_SPASM_domain-containing"/>
    <property type="match status" value="1"/>
</dbReference>
<dbReference type="SFLD" id="SFLDS00029">
    <property type="entry name" value="Radical_SAM"/>
    <property type="match status" value="1"/>
</dbReference>
<keyword evidence="3" id="KW-0949">S-adenosyl-L-methionine</keyword>
<keyword evidence="4" id="KW-0479">Metal-binding</keyword>
<dbReference type="PANTHER" id="PTHR11228:SF7">
    <property type="entry name" value="PQQA PEPTIDE CYCLASE"/>
    <property type="match status" value="1"/>
</dbReference>
<dbReference type="PROSITE" id="PS51918">
    <property type="entry name" value="RADICAL_SAM"/>
    <property type="match status" value="1"/>
</dbReference>
<evidence type="ECO:0000256" key="9">
    <source>
        <dbReference type="ARBA" id="ARBA00073867"/>
    </source>
</evidence>
<dbReference type="InterPro" id="IPR023992">
    <property type="entry name" value="HemeD1_Synth_NirJ"/>
</dbReference>
<dbReference type="AlphaFoldDB" id="A0A142JUY0"/>
<dbReference type="FunFam" id="3.20.20.70:FF:000188">
    <property type="entry name" value="Mycofactocin radical SAM maturase MftC"/>
    <property type="match status" value="1"/>
</dbReference>
<organism evidence="11 12">
    <name type="scientific">Cupriavidus nantongensis</name>
    <dbReference type="NCBI Taxonomy" id="1796606"/>
    <lineage>
        <taxon>Bacteria</taxon>
        <taxon>Pseudomonadati</taxon>
        <taxon>Pseudomonadota</taxon>
        <taxon>Betaproteobacteria</taxon>
        <taxon>Burkholderiales</taxon>
        <taxon>Burkholderiaceae</taxon>
        <taxon>Cupriavidus</taxon>
    </lineage>
</organism>
<dbReference type="SFLD" id="SFLDF00393">
    <property type="entry name" value="heme_D1_biosynthesis_(NirJ-lik"/>
    <property type="match status" value="1"/>
</dbReference>
<dbReference type="CDD" id="cd01335">
    <property type="entry name" value="Radical_SAM"/>
    <property type="match status" value="1"/>
</dbReference>
<dbReference type="SMART" id="SM00729">
    <property type="entry name" value="Elp3"/>
    <property type="match status" value="1"/>
</dbReference>
<dbReference type="Gene3D" id="3.20.20.70">
    <property type="entry name" value="Aldolase class I"/>
    <property type="match status" value="1"/>
</dbReference>
<evidence type="ECO:0000256" key="7">
    <source>
        <dbReference type="ARBA" id="ARBA00023462"/>
    </source>
</evidence>
<comment type="cofactor">
    <cofactor evidence="1">
        <name>[4Fe-4S] cluster</name>
        <dbReference type="ChEBI" id="CHEBI:49883"/>
    </cofactor>
</comment>
<gene>
    <name evidence="11" type="ORF">A2G96_29560</name>
</gene>
<evidence type="ECO:0000256" key="3">
    <source>
        <dbReference type="ARBA" id="ARBA00022691"/>
    </source>
</evidence>
<dbReference type="SFLD" id="SFLDG01385">
    <property type="entry name" value="heme_carboxy_lyase_like"/>
    <property type="match status" value="1"/>
</dbReference>
<proteinExistence type="inferred from homology"/>
<feature type="domain" description="Radical SAM core" evidence="10">
    <location>
        <begin position="22"/>
        <end position="239"/>
    </location>
</feature>
<accession>A0A142JUY0</accession>
<keyword evidence="2" id="KW-0004">4Fe-4S</keyword>
<sequence length="387" mass="42216">MFRLSRFMEALRDDGPVPPPRQPAGPVVIWNLIRRCNLNCRHCYATSADTDFKGELDTAAALDVLGQLRDARVPALILSGGEPLLRPDLYEIAAHARALGFHLSLSSNGTLLDAGHAARLAAAGFDYVGVSLDGLPATHDRFRRSDGAFAQALAGLRTARAAGLRVGVRMTLTEANAAQLPELVALAEREGIDKFYLSHFNYAGRARSHRADDARHARTRAALDWLFDHVWQRARQGHAGDFVTGNNDADGVYLLYWIAQRFPHRIADMRQRLERWGGNATGVGVANIDNLGNVHPDTMWWHVTLGNVRERPFGEIWADRAEPLMAGLASTPRPLQGRCAGCAHRAICNGNTRVRAFALTGNAWAEDPGCYLSDAEIAHAPGAEVAA</sequence>
<evidence type="ECO:0000256" key="2">
    <source>
        <dbReference type="ARBA" id="ARBA00022485"/>
    </source>
</evidence>
<dbReference type="RefSeq" id="WP_062803681.1">
    <property type="nucleotide sequence ID" value="NZ_CP014845.1"/>
</dbReference>
<evidence type="ECO:0000313" key="12">
    <source>
        <dbReference type="Proteomes" id="UP000075238"/>
    </source>
</evidence>
<evidence type="ECO:0000256" key="6">
    <source>
        <dbReference type="ARBA" id="ARBA00023014"/>
    </source>
</evidence>
<dbReference type="InterPro" id="IPR006638">
    <property type="entry name" value="Elp3/MiaA/NifB-like_rSAM"/>
</dbReference>